<organism evidence="2 3">
    <name type="scientific">Mytilus coruscus</name>
    <name type="common">Sea mussel</name>
    <dbReference type="NCBI Taxonomy" id="42192"/>
    <lineage>
        <taxon>Eukaryota</taxon>
        <taxon>Metazoa</taxon>
        <taxon>Spiralia</taxon>
        <taxon>Lophotrochozoa</taxon>
        <taxon>Mollusca</taxon>
        <taxon>Bivalvia</taxon>
        <taxon>Autobranchia</taxon>
        <taxon>Pteriomorphia</taxon>
        <taxon>Mytilida</taxon>
        <taxon>Mytiloidea</taxon>
        <taxon>Mytilidae</taxon>
        <taxon>Mytilinae</taxon>
        <taxon>Mytilus</taxon>
    </lineage>
</organism>
<name>A0A6J8EAX9_MYTCO</name>
<evidence type="ECO:0000256" key="1">
    <source>
        <dbReference type="SAM" id="MobiDB-lite"/>
    </source>
</evidence>
<sequence>MVVRHQSDSQQDRDVQKQPNDRLFSPLSQNWHIPHPVVDQQEDCNRQQEVQQTPPRYNSHGPTIDYNLQPSFLHLHMTMFTFHQVYNMSTTVNKSSTALFTSHLVFSVNQQHSKNLHNFNNQFLNTVIKMSTNINMATTVHTSWKSTRVNI</sequence>
<proteinExistence type="predicted"/>
<evidence type="ECO:0000313" key="3">
    <source>
        <dbReference type="Proteomes" id="UP000507470"/>
    </source>
</evidence>
<gene>
    <name evidence="2" type="ORF">MCOR_48898</name>
</gene>
<keyword evidence="3" id="KW-1185">Reference proteome</keyword>
<evidence type="ECO:0000313" key="2">
    <source>
        <dbReference type="EMBL" id="CAC5416261.1"/>
    </source>
</evidence>
<dbReference type="AlphaFoldDB" id="A0A6J8EAX9"/>
<feature type="compositionally biased region" description="Polar residues" evidence="1">
    <location>
        <begin position="47"/>
        <end position="56"/>
    </location>
</feature>
<accession>A0A6J8EAX9</accession>
<feature type="region of interest" description="Disordered" evidence="1">
    <location>
        <begin position="1"/>
        <end position="29"/>
    </location>
</feature>
<dbReference type="OrthoDB" id="6189560at2759"/>
<reference evidence="2 3" key="1">
    <citation type="submission" date="2020-06" db="EMBL/GenBank/DDBJ databases">
        <authorList>
            <person name="Li R."/>
            <person name="Bekaert M."/>
        </authorList>
    </citation>
    <scope>NUCLEOTIDE SEQUENCE [LARGE SCALE GENOMIC DNA]</scope>
    <source>
        <strain evidence="3">wild</strain>
    </source>
</reference>
<dbReference type="EMBL" id="CACVKT020008613">
    <property type="protein sequence ID" value="CAC5416261.1"/>
    <property type="molecule type" value="Genomic_DNA"/>
</dbReference>
<protein>
    <submittedName>
        <fullName evidence="2">Uncharacterized protein</fullName>
    </submittedName>
</protein>
<dbReference type="Proteomes" id="UP000507470">
    <property type="component" value="Unassembled WGS sequence"/>
</dbReference>
<feature type="compositionally biased region" description="Basic and acidic residues" evidence="1">
    <location>
        <begin position="1"/>
        <end position="20"/>
    </location>
</feature>
<feature type="region of interest" description="Disordered" evidence="1">
    <location>
        <begin position="42"/>
        <end position="62"/>
    </location>
</feature>